<keyword evidence="5 9" id="KW-0472">Membrane</keyword>
<keyword evidence="9" id="KW-1133">Transmembrane helix</keyword>
<reference evidence="11" key="1">
    <citation type="submission" date="2021-01" db="EMBL/GenBank/DDBJ databases">
        <authorList>
            <person name="Zahm M."/>
            <person name="Roques C."/>
            <person name="Cabau C."/>
            <person name="Klopp C."/>
            <person name="Donnadieu C."/>
            <person name="Jouanno E."/>
            <person name="Lampietro C."/>
            <person name="Louis A."/>
            <person name="Herpin A."/>
            <person name="Echchiki A."/>
            <person name="Berthelot C."/>
            <person name="Parey E."/>
            <person name="Roest-Crollius H."/>
            <person name="Braasch I."/>
            <person name="Postlethwait J."/>
            <person name="Bobe J."/>
            <person name="Montfort J."/>
            <person name="Bouchez O."/>
            <person name="Begum T."/>
            <person name="Mejri S."/>
            <person name="Adams A."/>
            <person name="Chen W.-J."/>
            <person name="Guiguen Y."/>
        </authorList>
    </citation>
    <scope>NUCLEOTIDE SEQUENCE</scope>
    <source>
        <strain evidence="11">YG-15Mar2019-1</strain>
        <tissue evidence="11">Brain</tissue>
    </source>
</reference>
<evidence type="ECO:0000256" key="7">
    <source>
        <dbReference type="ARBA" id="ARBA00023180"/>
    </source>
</evidence>
<dbReference type="Pfam" id="PF07686">
    <property type="entry name" value="V-set"/>
    <property type="match status" value="1"/>
</dbReference>
<dbReference type="InterPro" id="IPR013106">
    <property type="entry name" value="Ig_V-set"/>
</dbReference>
<dbReference type="SUPFAM" id="SSF48726">
    <property type="entry name" value="Immunoglobulin"/>
    <property type="match status" value="1"/>
</dbReference>
<evidence type="ECO:0000256" key="1">
    <source>
        <dbReference type="ARBA" id="ARBA00004236"/>
    </source>
</evidence>
<keyword evidence="3" id="KW-0732">Signal</keyword>
<proteinExistence type="predicted"/>
<dbReference type="GO" id="GO:0005886">
    <property type="term" value="C:plasma membrane"/>
    <property type="evidence" value="ECO:0007669"/>
    <property type="project" value="UniProtKB-SubCell"/>
</dbReference>
<comment type="caution">
    <text evidence="11">The sequence shown here is derived from an EMBL/GenBank/DDBJ whole genome shotgun (WGS) entry which is preliminary data.</text>
</comment>
<dbReference type="EMBL" id="JAFDVH010000014">
    <property type="protein sequence ID" value="KAG7465283.1"/>
    <property type="molecule type" value="Genomic_DNA"/>
</dbReference>
<dbReference type="AlphaFoldDB" id="A0A9D3PTP6"/>
<dbReference type="CDD" id="cd00099">
    <property type="entry name" value="IgV"/>
    <property type="match status" value="1"/>
</dbReference>
<dbReference type="PANTHER" id="PTHR19433:SF111">
    <property type="entry name" value="T CELL RECEPTOR ALPHA VARIABLE 4"/>
    <property type="match status" value="1"/>
</dbReference>
<accession>A0A9D3PTP6</accession>
<comment type="subcellular location">
    <subcellularLocation>
        <location evidence="1">Cell membrane</location>
    </subcellularLocation>
</comment>
<dbReference type="InterPro" id="IPR013783">
    <property type="entry name" value="Ig-like_fold"/>
</dbReference>
<dbReference type="PANTHER" id="PTHR19433">
    <property type="entry name" value="T-CELL RECEPTOR ALPHA CHAIN V REGION-RELATED"/>
    <property type="match status" value="1"/>
</dbReference>
<evidence type="ECO:0000256" key="4">
    <source>
        <dbReference type="ARBA" id="ARBA00022859"/>
    </source>
</evidence>
<sequence>MEGTWVPALLYWISLVPATLVSQPLLVTVKPGDAVTFLCLNAMQAPGHLAWFRQGPNESVPLCILSSYSTVGAKVFYHNGFQSNRVKLHLANNSCTLKMMTVDVSDSGLYFCGIIPDNHMIFHNATFLRVKGNEEPVEDPPAETPEKDVHHGNGSFLPAILALGGVVIIQMVVILVLICRAVQAGRNKQHTVKTSQQHSNDEQNGDPDMLNYAALNFTGNRKGRRRETELDTHVVYAATR</sequence>
<gene>
    <name evidence="11" type="ORF">MATL_G00174700</name>
</gene>
<keyword evidence="2" id="KW-1003">Cell membrane</keyword>
<dbReference type="InterPro" id="IPR007110">
    <property type="entry name" value="Ig-like_dom"/>
</dbReference>
<dbReference type="GO" id="GO:0002376">
    <property type="term" value="P:immune system process"/>
    <property type="evidence" value="ECO:0007669"/>
    <property type="project" value="UniProtKB-KW"/>
</dbReference>
<evidence type="ECO:0000256" key="3">
    <source>
        <dbReference type="ARBA" id="ARBA00022729"/>
    </source>
</evidence>
<dbReference type="PROSITE" id="PS50835">
    <property type="entry name" value="IG_LIKE"/>
    <property type="match status" value="1"/>
</dbReference>
<feature type="domain" description="Ig-like" evidence="10">
    <location>
        <begin position="17"/>
        <end position="112"/>
    </location>
</feature>
<evidence type="ECO:0000256" key="8">
    <source>
        <dbReference type="SAM" id="MobiDB-lite"/>
    </source>
</evidence>
<keyword evidence="9" id="KW-0812">Transmembrane</keyword>
<dbReference type="InterPro" id="IPR052051">
    <property type="entry name" value="TCR_complex_component"/>
</dbReference>
<evidence type="ECO:0000256" key="9">
    <source>
        <dbReference type="SAM" id="Phobius"/>
    </source>
</evidence>
<keyword evidence="6" id="KW-1015">Disulfide bond</keyword>
<dbReference type="SMART" id="SM00409">
    <property type="entry name" value="IG"/>
    <property type="match status" value="1"/>
</dbReference>
<feature type="region of interest" description="Disordered" evidence="8">
    <location>
        <begin position="189"/>
        <end position="211"/>
    </location>
</feature>
<dbReference type="OrthoDB" id="9932608at2759"/>
<feature type="transmembrane region" description="Helical" evidence="9">
    <location>
        <begin position="156"/>
        <end position="179"/>
    </location>
</feature>
<evidence type="ECO:0000313" key="12">
    <source>
        <dbReference type="Proteomes" id="UP001046870"/>
    </source>
</evidence>
<evidence type="ECO:0000256" key="6">
    <source>
        <dbReference type="ARBA" id="ARBA00023157"/>
    </source>
</evidence>
<evidence type="ECO:0000313" key="11">
    <source>
        <dbReference type="EMBL" id="KAG7465283.1"/>
    </source>
</evidence>
<name>A0A9D3PTP6_MEGAT</name>
<evidence type="ECO:0000256" key="2">
    <source>
        <dbReference type="ARBA" id="ARBA00022475"/>
    </source>
</evidence>
<dbReference type="GO" id="GO:0009617">
    <property type="term" value="P:response to bacterium"/>
    <property type="evidence" value="ECO:0007669"/>
    <property type="project" value="TreeGrafter"/>
</dbReference>
<dbReference type="Proteomes" id="UP001046870">
    <property type="component" value="Chromosome 14"/>
</dbReference>
<protein>
    <recommendedName>
        <fullName evidence="10">Ig-like domain-containing protein</fullName>
    </recommendedName>
</protein>
<organism evidence="11 12">
    <name type="scientific">Megalops atlanticus</name>
    <name type="common">Tarpon</name>
    <name type="synonym">Clupea gigantea</name>
    <dbReference type="NCBI Taxonomy" id="7932"/>
    <lineage>
        <taxon>Eukaryota</taxon>
        <taxon>Metazoa</taxon>
        <taxon>Chordata</taxon>
        <taxon>Craniata</taxon>
        <taxon>Vertebrata</taxon>
        <taxon>Euteleostomi</taxon>
        <taxon>Actinopterygii</taxon>
        <taxon>Neopterygii</taxon>
        <taxon>Teleostei</taxon>
        <taxon>Elopiformes</taxon>
        <taxon>Megalopidae</taxon>
        <taxon>Megalops</taxon>
    </lineage>
</organism>
<keyword evidence="7" id="KW-0325">Glycoprotein</keyword>
<evidence type="ECO:0000256" key="5">
    <source>
        <dbReference type="ARBA" id="ARBA00023136"/>
    </source>
</evidence>
<dbReference type="Gene3D" id="2.60.40.10">
    <property type="entry name" value="Immunoglobulins"/>
    <property type="match status" value="1"/>
</dbReference>
<dbReference type="InterPro" id="IPR036179">
    <property type="entry name" value="Ig-like_dom_sf"/>
</dbReference>
<evidence type="ECO:0000259" key="10">
    <source>
        <dbReference type="PROSITE" id="PS50835"/>
    </source>
</evidence>
<keyword evidence="12" id="KW-1185">Reference proteome</keyword>
<dbReference type="InterPro" id="IPR003599">
    <property type="entry name" value="Ig_sub"/>
</dbReference>
<keyword evidence="4" id="KW-0391">Immunity</keyword>